<evidence type="ECO:0008006" key="4">
    <source>
        <dbReference type="Google" id="ProtNLM"/>
    </source>
</evidence>
<gene>
    <name evidence="3" type="ORF">ACAT0790_LOCUS14261</name>
</gene>
<evidence type="ECO:0000256" key="2">
    <source>
        <dbReference type="SAM" id="SignalP"/>
    </source>
</evidence>
<keyword evidence="1" id="KW-1133">Transmembrane helix</keyword>
<dbReference type="EMBL" id="HBGE01023589">
    <property type="protein sequence ID" value="CAD9114734.1"/>
    <property type="molecule type" value="Transcribed_RNA"/>
</dbReference>
<feature type="transmembrane region" description="Helical" evidence="1">
    <location>
        <begin position="513"/>
        <end position="533"/>
    </location>
</feature>
<dbReference type="Gene3D" id="3.90.550.10">
    <property type="entry name" value="Spore Coat Polysaccharide Biosynthesis Protein SpsA, Chain A"/>
    <property type="match status" value="1"/>
</dbReference>
<organism evidence="3">
    <name type="scientific">Alexandrium catenella</name>
    <name type="common">Red tide dinoflagellate</name>
    <name type="synonym">Gonyaulax catenella</name>
    <dbReference type="NCBI Taxonomy" id="2925"/>
    <lineage>
        <taxon>Eukaryota</taxon>
        <taxon>Sar</taxon>
        <taxon>Alveolata</taxon>
        <taxon>Dinophyceae</taxon>
        <taxon>Gonyaulacales</taxon>
        <taxon>Pyrocystaceae</taxon>
        <taxon>Alexandrium</taxon>
    </lineage>
</organism>
<keyword evidence="1" id="KW-0472">Membrane</keyword>
<accession>A0A7S1Q2K6</accession>
<feature type="transmembrane region" description="Helical" evidence="1">
    <location>
        <begin position="595"/>
        <end position="628"/>
    </location>
</feature>
<feature type="transmembrane region" description="Helical" evidence="1">
    <location>
        <begin position="869"/>
        <end position="893"/>
    </location>
</feature>
<sequence length="899" mass="102792">MLFISVLLCGFAVKTLMLCPGIFSPYRHAHEYDPTMTESFRYIVVISPVAGGDENKGTMLRNIIGTVSCMPPESRCRYHVVVNDEGHRNEMKLCWGLFCNIIAAVPNFGDDSYESNVLEFTHVWCIETKKLTLPEVGGKVKQLDDKVVDRLCGKTALRKLRKESRWRGWDAGHLASLEAAMEVLSDDLKTNYNKFTLSAHNLDNIGDWAPKDPSSLPLRMHYTSRAKPLEDSRNIMVQHVAVGSWYYKVPKGSSTEDWLHLRSSPKEMVYALPDNDEDTYQVPLRSSHGKAGGLNFVDNYMTLVARRRENLYGDDRDEAPTLYAIADARHQFQPDFMLSCVPCFFKENGDLNPRVAFTQAPQHYPEYADSNDYMDYNNAQFFRLNAMIRNCCGGCSSCGTNGMWLLPSREDDTIWEKRVKRVRDQDSKRREQLIEREQFHTSCKIEDTASSLDQVLVGRHSHFVNRKLSFGMAKAPTDFIGAQQRWVEGAVTLALQWFSGTADSHGAAARNGWMLWCTVLMFGAFLAALLRLVTSRSETSIFVEYGALSATTFEEYFDPLRDLIWGFIDSHTGVMELLGANTINISVYSSLFRQFLIWSMTCIFCFLLLFIVTMFAKVISRCCCGAVFPNEMRWWGRLLISMDNLTYFVWFWTSFFWVGFNYYTALCKMHFHFNNLGMMAFMLVINCLHWTLIACNSFRYSVMESVDANEVAALSMDNIWRANQLFFMTGPIQLFSLVRGIGEYIKYKFYGQDIGGWSGGDLGKISVNIVKYWTTFLLMSCVGVWVCYVVYAHKYANSFAACVVITMISLDVLHPCVFLWLGNVTMPDQERERMTCLECLMTLRWWQVWIKDLILNNALTSFLKFLAPAYFLALPIMSLFSSYFGLTGAYMLVAMGPGH</sequence>
<keyword evidence="1" id="KW-0812">Transmembrane</keyword>
<feature type="signal peptide" evidence="2">
    <location>
        <begin position="1"/>
        <end position="17"/>
    </location>
</feature>
<proteinExistence type="predicted"/>
<feature type="chain" id="PRO_5030638564" description="Chitin synthase" evidence="2">
    <location>
        <begin position="18"/>
        <end position="899"/>
    </location>
</feature>
<dbReference type="InterPro" id="IPR029044">
    <property type="entry name" value="Nucleotide-diphossugar_trans"/>
</dbReference>
<name>A0A7S1Q2K6_ALECA</name>
<feature type="transmembrane region" description="Helical" evidence="1">
    <location>
        <begin position="772"/>
        <end position="791"/>
    </location>
</feature>
<evidence type="ECO:0000256" key="1">
    <source>
        <dbReference type="SAM" id="Phobius"/>
    </source>
</evidence>
<dbReference type="AlphaFoldDB" id="A0A7S1Q2K6"/>
<keyword evidence="2" id="KW-0732">Signal</keyword>
<feature type="transmembrane region" description="Helical" evidence="1">
    <location>
        <begin position="798"/>
        <end position="821"/>
    </location>
</feature>
<feature type="transmembrane region" description="Helical" evidence="1">
    <location>
        <begin position="673"/>
        <end position="693"/>
    </location>
</feature>
<reference evidence="3" key="1">
    <citation type="submission" date="2021-01" db="EMBL/GenBank/DDBJ databases">
        <authorList>
            <person name="Corre E."/>
            <person name="Pelletier E."/>
            <person name="Niang G."/>
            <person name="Scheremetjew M."/>
            <person name="Finn R."/>
            <person name="Kale V."/>
            <person name="Holt S."/>
            <person name="Cochrane G."/>
            <person name="Meng A."/>
            <person name="Brown T."/>
            <person name="Cohen L."/>
        </authorList>
    </citation>
    <scope>NUCLEOTIDE SEQUENCE</scope>
    <source>
        <strain evidence="3">OF101</strain>
    </source>
</reference>
<evidence type="ECO:0000313" key="3">
    <source>
        <dbReference type="EMBL" id="CAD9114734.1"/>
    </source>
</evidence>
<protein>
    <recommendedName>
        <fullName evidence="4">Chitin synthase</fullName>
    </recommendedName>
</protein>